<accession>A0A182NXM1</accession>
<name>A0A182NXM1_9DIPT</name>
<dbReference type="VEuPathDB" id="VectorBase:ADIR014598"/>
<sequence length="43" mass="4297">MANVAFFVMVLVSIISAFCDGVSAVDVPPVNVGTDALGGTKSP</sequence>
<evidence type="ECO:0000256" key="1">
    <source>
        <dbReference type="SAM" id="SignalP"/>
    </source>
</evidence>
<dbReference type="EnsemblMetazoa" id="ADIR014598-RA">
    <property type="protein sequence ID" value="ADIR014598-PA"/>
    <property type="gene ID" value="ADIR014598"/>
</dbReference>
<proteinExistence type="predicted"/>
<reference evidence="2" key="2">
    <citation type="submission" date="2020-05" db="UniProtKB">
        <authorList>
            <consortium name="EnsemblMetazoa"/>
        </authorList>
    </citation>
    <scope>IDENTIFICATION</scope>
    <source>
        <strain evidence="2">WRAIR2</strain>
    </source>
</reference>
<dbReference type="Proteomes" id="UP000075884">
    <property type="component" value="Unassembled WGS sequence"/>
</dbReference>
<keyword evidence="3" id="KW-1185">Reference proteome</keyword>
<protein>
    <submittedName>
        <fullName evidence="2">Uncharacterized protein</fullName>
    </submittedName>
</protein>
<evidence type="ECO:0000313" key="3">
    <source>
        <dbReference type="Proteomes" id="UP000075884"/>
    </source>
</evidence>
<keyword evidence="1" id="KW-0732">Signal</keyword>
<feature type="chain" id="PRO_5008130604" evidence="1">
    <location>
        <begin position="25"/>
        <end position="43"/>
    </location>
</feature>
<evidence type="ECO:0000313" key="2">
    <source>
        <dbReference type="EnsemblMetazoa" id="ADIR014598-PA"/>
    </source>
</evidence>
<dbReference type="AlphaFoldDB" id="A0A182NXM1"/>
<reference evidence="3" key="1">
    <citation type="submission" date="2013-03" db="EMBL/GenBank/DDBJ databases">
        <title>The Genome Sequence of Anopheles dirus WRAIR2.</title>
        <authorList>
            <consortium name="The Broad Institute Genomics Platform"/>
            <person name="Neafsey D.E."/>
            <person name="Walton C."/>
            <person name="Walker B."/>
            <person name="Young S.K."/>
            <person name="Zeng Q."/>
            <person name="Gargeya S."/>
            <person name="Fitzgerald M."/>
            <person name="Haas B."/>
            <person name="Abouelleil A."/>
            <person name="Allen A.W."/>
            <person name="Alvarado L."/>
            <person name="Arachchi H.M."/>
            <person name="Berlin A.M."/>
            <person name="Chapman S.B."/>
            <person name="Gainer-Dewar J."/>
            <person name="Goldberg J."/>
            <person name="Griggs A."/>
            <person name="Gujja S."/>
            <person name="Hansen M."/>
            <person name="Howarth C."/>
            <person name="Imamovic A."/>
            <person name="Ireland A."/>
            <person name="Larimer J."/>
            <person name="McCowan C."/>
            <person name="Murphy C."/>
            <person name="Pearson M."/>
            <person name="Poon T.W."/>
            <person name="Priest M."/>
            <person name="Roberts A."/>
            <person name="Saif S."/>
            <person name="Shea T."/>
            <person name="Sisk P."/>
            <person name="Sykes S."/>
            <person name="Wortman J."/>
            <person name="Nusbaum C."/>
            <person name="Birren B."/>
        </authorList>
    </citation>
    <scope>NUCLEOTIDE SEQUENCE [LARGE SCALE GENOMIC DNA]</scope>
    <source>
        <strain evidence="3">WRAIR2</strain>
    </source>
</reference>
<organism evidence="2 3">
    <name type="scientific">Anopheles dirus</name>
    <dbReference type="NCBI Taxonomy" id="7168"/>
    <lineage>
        <taxon>Eukaryota</taxon>
        <taxon>Metazoa</taxon>
        <taxon>Ecdysozoa</taxon>
        <taxon>Arthropoda</taxon>
        <taxon>Hexapoda</taxon>
        <taxon>Insecta</taxon>
        <taxon>Pterygota</taxon>
        <taxon>Neoptera</taxon>
        <taxon>Endopterygota</taxon>
        <taxon>Diptera</taxon>
        <taxon>Nematocera</taxon>
        <taxon>Culicoidea</taxon>
        <taxon>Culicidae</taxon>
        <taxon>Anophelinae</taxon>
        <taxon>Anopheles</taxon>
    </lineage>
</organism>
<feature type="signal peptide" evidence="1">
    <location>
        <begin position="1"/>
        <end position="24"/>
    </location>
</feature>